<protein>
    <submittedName>
        <fullName evidence="7">Glycoside hydrolase family 3 N-terminal domain-containing protein</fullName>
    </submittedName>
</protein>
<dbReference type="InterPro" id="IPR017853">
    <property type="entry name" value="GH"/>
</dbReference>
<evidence type="ECO:0000256" key="3">
    <source>
        <dbReference type="ARBA" id="ARBA00023295"/>
    </source>
</evidence>
<dbReference type="Proteomes" id="UP001595816">
    <property type="component" value="Unassembled WGS sequence"/>
</dbReference>
<comment type="similarity">
    <text evidence="1">Belongs to the glycosyl hydrolase 3 family.</text>
</comment>
<dbReference type="PROSITE" id="PS51257">
    <property type="entry name" value="PROKAR_LIPOPROTEIN"/>
    <property type="match status" value="1"/>
</dbReference>
<dbReference type="RefSeq" id="WP_253751324.1">
    <property type="nucleotide sequence ID" value="NZ_JAMZDZ010000001.1"/>
</dbReference>
<evidence type="ECO:0000256" key="5">
    <source>
        <dbReference type="SAM" id="SignalP"/>
    </source>
</evidence>
<dbReference type="Pfam" id="PF00933">
    <property type="entry name" value="Glyco_hydro_3"/>
    <property type="match status" value="1"/>
</dbReference>
<keyword evidence="8" id="KW-1185">Reference proteome</keyword>
<comment type="caution">
    <text evidence="7">The sequence shown here is derived from an EMBL/GenBank/DDBJ whole genome shotgun (WGS) entry which is preliminary data.</text>
</comment>
<evidence type="ECO:0000313" key="8">
    <source>
        <dbReference type="Proteomes" id="UP001595816"/>
    </source>
</evidence>
<dbReference type="InterPro" id="IPR006311">
    <property type="entry name" value="TAT_signal"/>
</dbReference>
<keyword evidence="2 7" id="KW-0378">Hydrolase</keyword>
<dbReference type="EMBL" id="JBHSAY010000029">
    <property type="protein sequence ID" value="MFC4136216.1"/>
    <property type="molecule type" value="Genomic_DNA"/>
</dbReference>
<gene>
    <name evidence="7" type="ORF">ACFOZ4_36885</name>
</gene>
<name>A0ABV8LYN5_9ACTN</name>
<organism evidence="7 8">
    <name type="scientific">Hamadaea flava</name>
    <dbReference type="NCBI Taxonomy" id="1742688"/>
    <lineage>
        <taxon>Bacteria</taxon>
        <taxon>Bacillati</taxon>
        <taxon>Actinomycetota</taxon>
        <taxon>Actinomycetes</taxon>
        <taxon>Micromonosporales</taxon>
        <taxon>Micromonosporaceae</taxon>
        <taxon>Hamadaea</taxon>
    </lineage>
</organism>
<evidence type="ECO:0000256" key="1">
    <source>
        <dbReference type="ARBA" id="ARBA00005336"/>
    </source>
</evidence>
<evidence type="ECO:0000313" key="7">
    <source>
        <dbReference type="EMBL" id="MFC4136216.1"/>
    </source>
</evidence>
<feature type="region of interest" description="Disordered" evidence="4">
    <location>
        <begin position="23"/>
        <end position="47"/>
    </location>
</feature>
<keyword evidence="3" id="KW-0326">Glycosidase</keyword>
<dbReference type="InterPro" id="IPR001764">
    <property type="entry name" value="Glyco_hydro_3_N"/>
</dbReference>
<evidence type="ECO:0000259" key="6">
    <source>
        <dbReference type="Pfam" id="PF00933"/>
    </source>
</evidence>
<dbReference type="InterPro" id="IPR050226">
    <property type="entry name" value="NagZ_Beta-hexosaminidase"/>
</dbReference>
<sequence>MGLSRRHLLTAAGLSLSAAACGSNGAPAGSPTATTPGPASPTPTATGLDETALRRKVASLLVVGFRGQTVSPDDWIVKAIRGQHIGGVILFDTDQLTGQPRNITSPEQVTKLVTSLREAAPGPLIVSIDQEGGRISRLNPGNGFPASQSQAQVGAINQAAHTTAWAQGMVRSLTSVGVTMNYAPVVDLATNPNNPAIAKLGRSFSADADVVVANATEEIKVHRASKIKTSIKHFPGFGSATGNTDFDVVDVTGTWKRSDLVPFQRLIAAGTADSVLVAHLLNRQLDPDKPMSLSRKAVNDLLRGDLGWTGPVVSDDMQAKGITAKYGTDEAFTLAVQAGVDLLVYANQQVYNPRIVTEILDVAVNRVKRGDLTMAQIDAAVARVDTLRP</sequence>
<dbReference type="InterPro" id="IPR036962">
    <property type="entry name" value="Glyco_hydro_3_N_sf"/>
</dbReference>
<dbReference type="SUPFAM" id="SSF51445">
    <property type="entry name" value="(Trans)glycosidases"/>
    <property type="match status" value="1"/>
</dbReference>
<evidence type="ECO:0000256" key="2">
    <source>
        <dbReference type="ARBA" id="ARBA00022801"/>
    </source>
</evidence>
<dbReference type="GO" id="GO:0016787">
    <property type="term" value="F:hydrolase activity"/>
    <property type="evidence" value="ECO:0007669"/>
    <property type="project" value="UniProtKB-KW"/>
</dbReference>
<dbReference type="PANTHER" id="PTHR30480">
    <property type="entry name" value="BETA-HEXOSAMINIDASE-RELATED"/>
    <property type="match status" value="1"/>
</dbReference>
<dbReference type="PANTHER" id="PTHR30480:SF16">
    <property type="entry name" value="GLYCOSIDE HYDROLASE FAMILY 3 DOMAIN PROTEIN"/>
    <property type="match status" value="1"/>
</dbReference>
<evidence type="ECO:0000256" key="4">
    <source>
        <dbReference type="SAM" id="MobiDB-lite"/>
    </source>
</evidence>
<reference evidence="8" key="1">
    <citation type="journal article" date="2019" name="Int. J. Syst. Evol. Microbiol.">
        <title>The Global Catalogue of Microorganisms (GCM) 10K type strain sequencing project: providing services to taxonomists for standard genome sequencing and annotation.</title>
        <authorList>
            <consortium name="The Broad Institute Genomics Platform"/>
            <consortium name="The Broad Institute Genome Sequencing Center for Infectious Disease"/>
            <person name="Wu L."/>
            <person name="Ma J."/>
        </authorList>
    </citation>
    <scope>NUCLEOTIDE SEQUENCE [LARGE SCALE GENOMIC DNA]</scope>
    <source>
        <strain evidence="8">CGMCC 4.7289</strain>
    </source>
</reference>
<dbReference type="Gene3D" id="3.20.20.300">
    <property type="entry name" value="Glycoside hydrolase, family 3, N-terminal domain"/>
    <property type="match status" value="1"/>
</dbReference>
<proteinExistence type="inferred from homology"/>
<accession>A0ABV8LYN5</accession>
<keyword evidence="5" id="KW-0732">Signal</keyword>
<feature type="signal peptide" evidence="5">
    <location>
        <begin position="1"/>
        <end position="20"/>
    </location>
</feature>
<feature type="domain" description="Glycoside hydrolase family 3 N-terminal" evidence="6">
    <location>
        <begin position="53"/>
        <end position="386"/>
    </location>
</feature>
<feature type="chain" id="PRO_5047028190" evidence="5">
    <location>
        <begin position="21"/>
        <end position="389"/>
    </location>
</feature>
<dbReference type="PROSITE" id="PS51318">
    <property type="entry name" value="TAT"/>
    <property type="match status" value="1"/>
</dbReference>